<dbReference type="GO" id="GO:0004066">
    <property type="term" value="F:asparagine synthase (glutamine-hydrolyzing) activity"/>
    <property type="evidence" value="ECO:0007669"/>
    <property type="project" value="InterPro"/>
</dbReference>
<dbReference type="GO" id="GO:0005524">
    <property type="term" value="F:ATP binding"/>
    <property type="evidence" value="ECO:0007669"/>
    <property type="project" value="UniProtKB-KW"/>
</dbReference>
<evidence type="ECO:0000313" key="5">
    <source>
        <dbReference type="Proteomes" id="UP000680656"/>
    </source>
</evidence>
<dbReference type="Pfam" id="PF00733">
    <property type="entry name" value="Asn_synthase"/>
    <property type="match status" value="2"/>
</dbReference>
<dbReference type="PANTHER" id="PTHR11772">
    <property type="entry name" value="ASPARAGINE SYNTHETASE"/>
    <property type="match status" value="1"/>
</dbReference>
<keyword evidence="1" id="KW-0547">Nucleotide-binding</keyword>
<evidence type="ECO:0000259" key="3">
    <source>
        <dbReference type="Pfam" id="PF00733"/>
    </source>
</evidence>
<feature type="domain" description="Asparagine synthetase" evidence="3">
    <location>
        <begin position="97"/>
        <end position="211"/>
    </location>
</feature>
<protein>
    <submittedName>
        <fullName evidence="4">Asparagine synthase</fullName>
    </submittedName>
</protein>
<dbReference type="EMBL" id="CP075546">
    <property type="protein sequence ID" value="QVV90625.1"/>
    <property type="molecule type" value="Genomic_DNA"/>
</dbReference>
<dbReference type="InterPro" id="IPR050795">
    <property type="entry name" value="Asn_Synthetase"/>
</dbReference>
<dbReference type="InterPro" id="IPR001962">
    <property type="entry name" value="Asn_synthase"/>
</dbReference>
<feature type="domain" description="Asparagine synthetase" evidence="3">
    <location>
        <begin position="245"/>
        <end position="312"/>
    </location>
</feature>
<dbReference type="KEGG" id="mrtj:KHC33_11875"/>
<dbReference type="SUPFAM" id="SSF52402">
    <property type="entry name" value="Adenine nucleotide alpha hydrolases-like"/>
    <property type="match status" value="1"/>
</dbReference>
<dbReference type="Gene3D" id="3.40.50.620">
    <property type="entry name" value="HUPs"/>
    <property type="match status" value="1"/>
</dbReference>
<dbReference type="GO" id="GO:0006529">
    <property type="term" value="P:asparagine biosynthetic process"/>
    <property type="evidence" value="ECO:0007669"/>
    <property type="project" value="InterPro"/>
</dbReference>
<dbReference type="PANTHER" id="PTHR11772:SF2">
    <property type="entry name" value="ASPARAGINE SYNTHETASE [GLUTAMINE-HYDROLYZING]"/>
    <property type="match status" value="1"/>
</dbReference>
<evidence type="ECO:0000256" key="1">
    <source>
        <dbReference type="ARBA" id="ARBA00022741"/>
    </source>
</evidence>
<proteinExistence type="predicted"/>
<evidence type="ECO:0000313" key="4">
    <source>
        <dbReference type="EMBL" id="QVV90625.1"/>
    </source>
</evidence>
<dbReference type="Proteomes" id="UP000680656">
    <property type="component" value="Chromosome"/>
</dbReference>
<accession>A0A8E7B1D2</accession>
<keyword evidence="5" id="KW-1185">Reference proteome</keyword>
<organism evidence="4 5">
    <name type="scientific">Methanospirillum purgamenti</name>
    <dbReference type="NCBI Taxonomy" id="2834276"/>
    <lineage>
        <taxon>Archaea</taxon>
        <taxon>Methanobacteriati</taxon>
        <taxon>Methanobacteriota</taxon>
        <taxon>Stenosarchaea group</taxon>
        <taxon>Methanomicrobia</taxon>
        <taxon>Methanomicrobiales</taxon>
        <taxon>Methanospirillaceae</taxon>
        <taxon>Methanospirillum</taxon>
    </lineage>
</organism>
<dbReference type="AlphaFoldDB" id="A0A8E7B1D2"/>
<evidence type="ECO:0000256" key="2">
    <source>
        <dbReference type="ARBA" id="ARBA00022840"/>
    </source>
</evidence>
<dbReference type="InterPro" id="IPR014729">
    <property type="entry name" value="Rossmann-like_a/b/a_fold"/>
</dbReference>
<dbReference type="GO" id="GO:0005829">
    <property type="term" value="C:cytosol"/>
    <property type="evidence" value="ECO:0007669"/>
    <property type="project" value="TreeGrafter"/>
</dbReference>
<name>A0A8E7B1D2_9EURY</name>
<gene>
    <name evidence="4" type="ORF">KHC33_11875</name>
</gene>
<dbReference type="CDD" id="cd01991">
    <property type="entry name" value="Asn_synthase_B_C"/>
    <property type="match status" value="1"/>
</dbReference>
<sequence length="329" mass="36070">MHLTGWIELEGKKLSPEELEQVLERDPSLVSRFNGEFYLEYGTCSARDQYGIIPGPCPAGSIMCDGKAVGTIHPPCQNLPLADAIRSAIEIRSDTGITALSGGVDSALVAAVAQRPCLVVGMEGCHDIRQATEVATILDLSLHVRTVTPQDVADALPVVISLIHDPNPVDVAIGTTLYFVAETAQDLGYERILTGQGADEVFGGYARYLETPPHLLDEVFARDFDSLSRQGKRDQGIARSMGAYLSMPYLDIRVVCAAQAIPPTERVQGGVRKKPLREVASLYMPESYAYYEKKAMQYGTGIWKEIKRIARQNGYHSSVSDFITHIRRT</sequence>
<keyword evidence="2" id="KW-0067">ATP-binding</keyword>
<reference evidence="4 5" key="1">
    <citation type="submission" date="2021-05" db="EMBL/GenBank/DDBJ databases">
        <title>A novel Methanospirillum isolate from a pyrite-forming mixed culture.</title>
        <authorList>
            <person name="Bunk B."/>
            <person name="Sproer C."/>
            <person name="Spring S."/>
            <person name="Pester M."/>
        </authorList>
    </citation>
    <scope>NUCLEOTIDE SEQUENCE [LARGE SCALE GENOMIC DNA]</scope>
    <source>
        <strain evidence="4 5">J.3.6.1-F.2.7.3</strain>
    </source>
</reference>